<evidence type="ECO:0000313" key="2">
    <source>
        <dbReference type="EMBL" id="KAH8021558.1"/>
    </source>
</evidence>
<feature type="domain" description="Brinker DNA-binding" evidence="1">
    <location>
        <begin position="9"/>
        <end position="48"/>
    </location>
</feature>
<gene>
    <name evidence="2" type="ORF">HPB51_015954</name>
</gene>
<reference evidence="2" key="1">
    <citation type="journal article" date="2020" name="Cell">
        <title>Large-Scale Comparative Analyses of Tick Genomes Elucidate Their Genetic Diversity and Vector Capacities.</title>
        <authorList>
            <consortium name="Tick Genome and Microbiome Consortium (TIGMIC)"/>
            <person name="Jia N."/>
            <person name="Wang J."/>
            <person name="Shi W."/>
            <person name="Du L."/>
            <person name="Sun Y."/>
            <person name="Zhan W."/>
            <person name="Jiang J.F."/>
            <person name="Wang Q."/>
            <person name="Zhang B."/>
            <person name="Ji P."/>
            <person name="Bell-Sakyi L."/>
            <person name="Cui X.M."/>
            <person name="Yuan T.T."/>
            <person name="Jiang B.G."/>
            <person name="Yang W.F."/>
            <person name="Lam T.T."/>
            <person name="Chang Q.C."/>
            <person name="Ding S.J."/>
            <person name="Wang X.J."/>
            <person name="Zhu J.G."/>
            <person name="Ruan X.D."/>
            <person name="Zhao L."/>
            <person name="Wei J.T."/>
            <person name="Ye R.Z."/>
            <person name="Que T.C."/>
            <person name="Du C.H."/>
            <person name="Zhou Y.H."/>
            <person name="Cheng J.X."/>
            <person name="Dai P.F."/>
            <person name="Guo W.B."/>
            <person name="Han X.H."/>
            <person name="Huang E.J."/>
            <person name="Li L.F."/>
            <person name="Wei W."/>
            <person name="Gao Y.C."/>
            <person name="Liu J.Z."/>
            <person name="Shao H.Z."/>
            <person name="Wang X."/>
            <person name="Wang C.C."/>
            <person name="Yang T.C."/>
            <person name="Huo Q.B."/>
            <person name="Li W."/>
            <person name="Chen H.Y."/>
            <person name="Chen S.E."/>
            <person name="Zhou L.G."/>
            <person name="Ni X.B."/>
            <person name="Tian J.H."/>
            <person name="Sheng Y."/>
            <person name="Liu T."/>
            <person name="Pan Y.S."/>
            <person name="Xia L.Y."/>
            <person name="Li J."/>
            <person name="Zhao F."/>
            <person name="Cao W.C."/>
        </authorList>
    </citation>
    <scope>NUCLEOTIDE SEQUENCE</scope>
    <source>
        <strain evidence="2">Rmic-2018</strain>
    </source>
</reference>
<accession>A0A9J6DI45</accession>
<sequence>MTPAAKKGKYDAKFKLQVIEYAERYSNRAAGTKFGLNESTIRGWRKAKKAATTPPATPRGHATTTTALGWQPQHQAPPVTPYCVPRPPGERAEPWPREPWCGGEPARALAAADANTHYRKCPAREPQAGEPPSPARASAAPPAFLPCDYPQGFAPLVPHPPLQPAPAKRVLLSGGDYGNGFPEVSVPFTVIAEKALRAICDRRGPAAPSTACASNNREVFASFLGLTPNRLVDNVT</sequence>
<dbReference type="Gene3D" id="1.10.10.60">
    <property type="entry name" value="Homeodomain-like"/>
    <property type="match status" value="1"/>
</dbReference>
<keyword evidence="3" id="KW-1185">Reference proteome</keyword>
<proteinExistence type="predicted"/>
<dbReference type="Pfam" id="PF09607">
    <property type="entry name" value="BrkDBD"/>
    <property type="match status" value="1"/>
</dbReference>
<dbReference type="Proteomes" id="UP000821866">
    <property type="component" value="Chromosome 7"/>
</dbReference>
<dbReference type="AlphaFoldDB" id="A0A9J6DI45"/>
<comment type="caution">
    <text evidence="2">The sequence shown here is derived from an EMBL/GenBank/DDBJ whole genome shotgun (WGS) entry which is preliminary data.</text>
</comment>
<dbReference type="EMBL" id="JABSTU010000009">
    <property type="protein sequence ID" value="KAH8021558.1"/>
    <property type="molecule type" value="Genomic_DNA"/>
</dbReference>
<protein>
    <recommendedName>
        <fullName evidence="1">Brinker DNA-binding domain-containing protein</fullName>
    </recommendedName>
</protein>
<name>A0A9J6DI45_RHIMP</name>
<dbReference type="VEuPathDB" id="VectorBase:LOC119174837"/>
<dbReference type="InterPro" id="IPR018586">
    <property type="entry name" value="Brinker_DNA-bd"/>
</dbReference>
<evidence type="ECO:0000313" key="3">
    <source>
        <dbReference type="Proteomes" id="UP000821866"/>
    </source>
</evidence>
<dbReference type="OrthoDB" id="5422061at2759"/>
<reference evidence="2" key="2">
    <citation type="submission" date="2021-09" db="EMBL/GenBank/DDBJ databases">
        <authorList>
            <person name="Jia N."/>
            <person name="Wang J."/>
            <person name="Shi W."/>
            <person name="Du L."/>
            <person name="Sun Y."/>
            <person name="Zhan W."/>
            <person name="Jiang J."/>
            <person name="Wang Q."/>
            <person name="Zhang B."/>
            <person name="Ji P."/>
            <person name="Sakyi L.B."/>
            <person name="Cui X."/>
            <person name="Yuan T."/>
            <person name="Jiang B."/>
            <person name="Yang W."/>
            <person name="Lam T.T.-Y."/>
            <person name="Chang Q."/>
            <person name="Ding S."/>
            <person name="Wang X."/>
            <person name="Zhu J."/>
            <person name="Ruan X."/>
            <person name="Zhao L."/>
            <person name="Wei J."/>
            <person name="Que T."/>
            <person name="Du C."/>
            <person name="Cheng J."/>
            <person name="Dai P."/>
            <person name="Han X."/>
            <person name="Huang E."/>
            <person name="Gao Y."/>
            <person name="Liu J."/>
            <person name="Shao H."/>
            <person name="Ye R."/>
            <person name="Li L."/>
            <person name="Wei W."/>
            <person name="Wang X."/>
            <person name="Wang C."/>
            <person name="Huo Q."/>
            <person name="Li W."/>
            <person name="Guo W."/>
            <person name="Chen H."/>
            <person name="Chen S."/>
            <person name="Zhou L."/>
            <person name="Zhou L."/>
            <person name="Ni X."/>
            <person name="Tian J."/>
            <person name="Zhou Y."/>
            <person name="Sheng Y."/>
            <person name="Liu T."/>
            <person name="Pan Y."/>
            <person name="Xia L."/>
            <person name="Li J."/>
            <person name="Zhao F."/>
            <person name="Cao W."/>
        </authorList>
    </citation>
    <scope>NUCLEOTIDE SEQUENCE</scope>
    <source>
        <strain evidence="2">Rmic-2018</strain>
        <tissue evidence="2">Larvae</tissue>
    </source>
</reference>
<evidence type="ECO:0000259" key="1">
    <source>
        <dbReference type="Pfam" id="PF09607"/>
    </source>
</evidence>
<organism evidence="2 3">
    <name type="scientific">Rhipicephalus microplus</name>
    <name type="common">Cattle tick</name>
    <name type="synonym">Boophilus microplus</name>
    <dbReference type="NCBI Taxonomy" id="6941"/>
    <lineage>
        <taxon>Eukaryota</taxon>
        <taxon>Metazoa</taxon>
        <taxon>Ecdysozoa</taxon>
        <taxon>Arthropoda</taxon>
        <taxon>Chelicerata</taxon>
        <taxon>Arachnida</taxon>
        <taxon>Acari</taxon>
        <taxon>Parasitiformes</taxon>
        <taxon>Ixodida</taxon>
        <taxon>Ixodoidea</taxon>
        <taxon>Ixodidae</taxon>
        <taxon>Rhipicephalinae</taxon>
        <taxon>Rhipicephalus</taxon>
        <taxon>Boophilus</taxon>
    </lineage>
</organism>
<dbReference type="OMA" id="CPAREPQ"/>